<comment type="function">
    <text evidence="5">GTPase activator for the Rho-type GTPases. As a GCM1 downstream effector, it is involved in placental development and positively regulates trophoblast cells migration. It regulates cytoskeletal remodeling by controlling the activity of Rho GTPases including RHOA, CDC42 and RAC1.</text>
</comment>
<dbReference type="Gene3D" id="1.10.555.10">
    <property type="entry name" value="Rho GTPase activation protein"/>
    <property type="match status" value="1"/>
</dbReference>
<organism evidence="11 12">
    <name type="scientific">Pleurodeles waltl</name>
    <name type="common">Iberian ribbed newt</name>
    <dbReference type="NCBI Taxonomy" id="8319"/>
    <lineage>
        <taxon>Eukaryota</taxon>
        <taxon>Metazoa</taxon>
        <taxon>Chordata</taxon>
        <taxon>Craniata</taxon>
        <taxon>Vertebrata</taxon>
        <taxon>Euteleostomi</taxon>
        <taxon>Amphibia</taxon>
        <taxon>Batrachia</taxon>
        <taxon>Caudata</taxon>
        <taxon>Salamandroidea</taxon>
        <taxon>Salamandridae</taxon>
        <taxon>Pleurodelinae</taxon>
        <taxon>Pleurodeles</taxon>
    </lineage>
</organism>
<dbReference type="PANTHER" id="PTHR46150">
    <property type="entry name" value="RHO GTPASE-ACTIVATING PROTEIN 100F"/>
    <property type="match status" value="1"/>
</dbReference>
<evidence type="ECO:0000256" key="7">
    <source>
        <dbReference type="ARBA" id="ARBA00075368"/>
    </source>
</evidence>
<dbReference type="InterPro" id="IPR000198">
    <property type="entry name" value="RhoGAP_dom"/>
</dbReference>
<feature type="region of interest" description="Disordered" evidence="8">
    <location>
        <begin position="290"/>
        <end position="313"/>
    </location>
</feature>
<evidence type="ECO:0000313" key="12">
    <source>
        <dbReference type="Proteomes" id="UP001066276"/>
    </source>
</evidence>
<sequence length="1035" mass="114350">MAEPLLKKTFSRLRGKDRLKRKKSDAKERDRPAKTSEVGCVPSGQESNKTVPADSEDVCPRGPSITVAKKQNWARFSSCTREPRIYFSRKHPFGHQAAANPQNHSVRLCGQPPETSMNCSVPEVVSTPGDTRCSLKTNAEHLSCSPSPNPLQDVLRIEENTSRTSSSTPVMKFTGHHQSSMDSKTKVSISHQQVCISSSTIKYSGHGAYLQSLERSSREWVLSSGKGSGLEEGQTMTMTSVDELKESITQSNEGDIWYNPIPEDEDLSTMLDKTDPWKKWGMVAKEGNITHTSSTTAAPGHADSTKRSSTDTVTSSSLGLQALPTVPQAINGLADSPSFKTVRDQAALAGALQPQSLPEDNLSSKAEITDQTSSPVLASPDLEAVKSPAPADSPQASKKVGAINKMKSPGTVRRLSMKMKKLPELRRKLSLRSTRNSRPDPDGSSPKESSNVISRYHLDTSVATREAMRRSKAGQASKAASKGGYLSDGDSPELIAKADKRHSGGSQEDKGCELDVDAFRHYCMSAHPRCVQHLSGLVSVHLYGVKDVKSSKTDSKDIFCALQVDGVNRARTALLTCRAAFQSLNHTFNLELESAQLLKLVVFSWDPVAGKNRVCCHGSVSLPHIFKGSRTQLLAVKLEPRGILYSKMTLVEQWDATPSEGEREPRVFGVELQQLVEREQATVRVPLLIQKCVAEIEKRGLKVVGLYRLCGSAAVKKELRDAFEKDSSAVTLSEDLYPDINVVTGILKDYLRELPTPLITKTLYEVVLQAMSRRPPKGRGLDQEVWLLEETVGLLNCLPEIERATLTMLLNHLSIVASYRDYNRMNAQNIAVCFGPVLLTQNQDPLRQGYQSYAHCGEIASAVDFKRHIEVLHYLLQVWPNPRRKAEDFKDKSFAKPTDYLRQKTQLKLELFPSEVVSRNRCRGLESPPSNRYAGDWSICGQDLLLVPSGNLVDADYDEVAGTDSENEEENAVLDLREGFLTQTGTVFVRDFALVDDTAEIDLETPYSPRLNLKDFDALILDLERELSKQINICL</sequence>
<feature type="compositionally biased region" description="Basic and acidic residues" evidence="8">
    <location>
        <begin position="25"/>
        <end position="34"/>
    </location>
</feature>
<reference evidence="11" key="1">
    <citation type="journal article" date="2022" name="bioRxiv">
        <title>Sequencing and chromosome-scale assembly of the giantPleurodeles waltlgenome.</title>
        <authorList>
            <person name="Brown T."/>
            <person name="Elewa A."/>
            <person name="Iarovenko S."/>
            <person name="Subramanian E."/>
            <person name="Araus A.J."/>
            <person name="Petzold A."/>
            <person name="Susuki M."/>
            <person name="Suzuki K.-i.T."/>
            <person name="Hayashi T."/>
            <person name="Toyoda A."/>
            <person name="Oliveira C."/>
            <person name="Osipova E."/>
            <person name="Leigh N.D."/>
            <person name="Simon A."/>
            <person name="Yun M.H."/>
        </authorList>
    </citation>
    <scope>NUCLEOTIDE SEQUENCE</scope>
    <source>
        <strain evidence="11">20211129_DDA</strain>
        <tissue evidence="11">Liver</tissue>
    </source>
</reference>
<evidence type="ECO:0000256" key="2">
    <source>
        <dbReference type="ARBA" id="ARBA00022553"/>
    </source>
</evidence>
<keyword evidence="12" id="KW-1185">Reference proteome</keyword>
<feature type="compositionally biased region" description="Basic residues" evidence="8">
    <location>
        <begin position="9"/>
        <end position="24"/>
    </location>
</feature>
<keyword evidence="3" id="KW-0564">Palmitate</keyword>
<dbReference type="InterPro" id="IPR008936">
    <property type="entry name" value="Rho_GTPase_activation_prot"/>
</dbReference>
<dbReference type="SUPFAM" id="SSF48350">
    <property type="entry name" value="GTPase activation domain, GAP"/>
    <property type="match status" value="1"/>
</dbReference>
<proteinExistence type="predicted"/>
<evidence type="ECO:0000313" key="11">
    <source>
        <dbReference type="EMBL" id="KAJ1172988.1"/>
    </source>
</evidence>
<evidence type="ECO:0000256" key="4">
    <source>
        <dbReference type="ARBA" id="ARBA00023288"/>
    </source>
</evidence>
<gene>
    <name evidence="11" type="ORF">NDU88_004830</name>
</gene>
<dbReference type="PROSITE" id="PS50004">
    <property type="entry name" value="C2"/>
    <property type="match status" value="1"/>
</dbReference>
<accession>A0AAV7TAR4</accession>
<dbReference type="InterPro" id="IPR052118">
    <property type="entry name" value="Rho-GAP_regulator"/>
</dbReference>
<name>A0AAV7TAR4_PLEWA</name>
<dbReference type="Proteomes" id="UP001066276">
    <property type="component" value="Chromosome 4_1"/>
</dbReference>
<evidence type="ECO:0000256" key="5">
    <source>
        <dbReference type="ARBA" id="ARBA00057607"/>
    </source>
</evidence>
<dbReference type="InterPro" id="IPR035892">
    <property type="entry name" value="C2_domain_sf"/>
</dbReference>
<feature type="compositionally biased region" description="Low complexity" evidence="8">
    <location>
        <begin position="473"/>
        <end position="484"/>
    </location>
</feature>
<keyword evidence="4" id="KW-0449">Lipoprotein</keyword>
<feature type="domain" description="C2" evidence="9">
    <location>
        <begin position="518"/>
        <end position="635"/>
    </location>
</feature>
<dbReference type="AlphaFoldDB" id="A0AAV7TAR4"/>
<evidence type="ECO:0000256" key="8">
    <source>
        <dbReference type="SAM" id="MobiDB-lite"/>
    </source>
</evidence>
<dbReference type="GO" id="GO:0016477">
    <property type="term" value="P:cell migration"/>
    <property type="evidence" value="ECO:0007669"/>
    <property type="project" value="TreeGrafter"/>
</dbReference>
<keyword evidence="2" id="KW-0597">Phosphoprotein</keyword>
<feature type="region of interest" description="Disordered" evidence="8">
    <location>
        <begin position="367"/>
        <end position="492"/>
    </location>
</feature>
<comment type="caution">
    <text evidence="11">The sequence shown here is derived from an EMBL/GenBank/DDBJ whole genome shotgun (WGS) entry which is preliminary data.</text>
</comment>
<dbReference type="SUPFAM" id="SSF49562">
    <property type="entry name" value="C2 domain (Calcium/lipid-binding domain, CaLB)"/>
    <property type="match status" value="1"/>
</dbReference>
<dbReference type="PANTHER" id="PTHR46150:SF2">
    <property type="entry name" value="RHO GTPASE-ACTIVATING PROTEIN SYDE1"/>
    <property type="match status" value="1"/>
</dbReference>
<evidence type="ECO:0000259" key="9">
    <source>
        <dbReference type="PROSITE" id="PS50004"/>
    </source>
</evidence>
<dbReference type="PROSITE" id="PS50238">
    <property type="entry name" value="RHOGAP"/>
    <property type="match status" value="1"/>
</dbReference>
<dbReference type="Pfam" id="PF00620">
    <property type="entry name" value="RhoGAP"/>
    <property type="match status" value="1"/>
</dbReference>
<protein>
    <recommendedName>
        <fullName evidence="6">Rho GTPase-activating protein SYDE1</fullName>
    </recommendedName>
    <alternativeName>
        <fullName evidence="7">Synapse defective protein 1 homolog 1</fullName>
    </alternativeName>
</protein>
<dbReference type="InterPro" id="IPR000008">
    <property type="entry name" value="C2_dom"/>
</dbReference>
<evidence type="ECO:0000256" key="6">
    <source>
        <dbReference type="ARBA" id="ARBA00074687"/>
    </source>
</evidence>
<dbReference type="SMART" id="SM00324">
    <property type="entry name" value="RhoGAP"/>
    <property type="match status" value="1"/>
</dbReference>
<dbReference type="GO" id="GO:0007165">
    <property type="term" value="P:signal transduction"/>
    <property type="evidence" value="ECO:0007669"/>
    <property type="project" value="InterPro"/>
</dbReference>
<dbReference type="InterPro" id="IPR057459">
    <property type="entry name" value="SYDE1/2_C2"/>
</dbReference>
<feature type="region of interest" description="Disordered" evidence="8">
    <location>
        <begin position="1"/>
        <end position="58"/>
    </location>
</feature>
<dbReference type="Pfam" id="PF25336">
    <property type="entry name" value="C2_SYDE"/>
    <property type="match status" value="1"/>
</dbReference>
<dbReference type="GO" id="GO:0046578">
    <property type="term" value="P:regulation of Ras protein signal transduction"/>
    <property type="evidence" value="ECO:0007669"/>
    <property type="project" value="TreeGrafter"/>
</dbReference>
<feature type="domain" description="Rho-GAP" evidence="10">
    <location>
        <begin position="670"/>
        <end position="883"/>
    </location>
</feature>
<dbReference type="FunFam" id="1.10.555.10:FF:000051">
    <property type="entry name" value="Synapse defective Rho GTPase homolog 1"/>
    <property type="match status" value="1"/>
</dbReference>
<feature type="compositionally biased region" description="Polar residues" evidence="8">
    <location>
        <begin position="367"/>
        <end position="376"/>
    </location>
</feature>
<evidence type="ECO:0000256" key="3">
    <source>
        <dbReference type="ARBA" id="ARBA00023139"/>
    </source>
</evidence>
<keyword evidence="1" id="KW-0343">GTPase activation</keyword>
<evidence type="ECO:0000259" key="10">
    <source>
        <dbReference type="PROSITE" id="PS50238"/>
    </source>
</evidence>
<dbReference type="GO" id="GO:0097060">
    <property type="term" value="C:synaptic membrane"/>
    <property type="evidence" value="ECO:0007669"/>
    <property type="project" value="TreeGrafter"/>
</dbReference>
<dbReference type="EMBL" id="JANPWB010000007">
    <property type="protein sequence ID" value="KAJ1172988.1"/>
    <property type="molecule type" value="Genomic_DNA"/>
</dbReference>
<evidence type="ECO:0000256" key="1">
    <source>
        <dbReference type="ARBA" id="ARBA00022468"/>
    </source>
</evidence>
<dbReference type="GO" id="GO:0005096">
    <property type="term" value="F:GTPase activator activity"/>
    <property type="evidence" value="ECO:0007669"/>
    <property type="project" value="UniProtKB-KW"/>
</dbReference>